<accession>A0AAE3TDI5</accession>
<dbReference type="Proteomes" id="UP001221302">
    <property type="component" value="Unassembled WGS sequence"/>
</dbReference>
<comment type="caution">
    <text evidence="2">The sequence shown here is derived from an EMBL/GenBank/DDBJ whole genome shotgun (WGS) entry which is preliminary data.</text>
</comment>
<reference evidence="2" key="1">
    <citation type="submission" date="2023-03" db="EMBL/GenBank/DDBJ databases">
        <title>Stygiobacter electus gen. nov., sp. nov., facultatively anaerobic thermotolerant bacterium of the class Ignavibacteria from a well of Yessentuki mineral water deposit.</title>
        <authorList>
            <person name="Podosokorskaya O.A."/>
            <person name="Elcheninov A.G."/>
            <person name="Petrova N.F."/>
            <person name="Zavarzina D.G."/>
            <person name="Kublanov I.V."/>
            <person name="Merkel A.Y."/>
        </authorList>
    </citation>
    <scope>NUCLEOTIDE SEQUENCE</scope>
    <source>
        <strain evidence="2">09-Me</strain>
    </source>
</reference>
<keyword evidence="2" id="KW-0031">Aminopeptidase</keyword>
<dbReference type="GO" id="GO:0006508">
    <property type="term" value="P:proteolysis"/>
    <property type="evidence" value="ECO:0007669"/>
    <property type="project" value="InterPro"/>
</dbReference>
<evidence type="ECO:0000256" key="1">
    <source>
        <dbReference type="ARBA" id="ARBA00022723"/>
    </source>
</evidence>
<dbReference type="Pfam" id="PF26233">
    <property type="entry name" value="NicX"/>
    <property type="match status" value="1"/>
</dbReference>
<dbReference type="SUPFAM" id="SSF144052">
    <property type="entry name" value="Thermophilic metalloprotease-like"/>
    <property type="match status" value="1"/>
</dbReference>
<protein>
    <submittedName>
        <fullName evidence="2">Aminopeptidase</fullName>
        <ecNumber evidence="2">3.4.11.-</ecNumber>
    </submittedName>
</protein>
<dbReference type="InterPro" id="IPR058739">
    <property type="entry name" value="NicX"/>
</dbReference>
<dbReference type="PANTHER" id="PTHR34448">
    <property type="entry name" value="AMINOPEPTIDASE"/>
    <property type="match status" value="1"/>
</dbReference>
<proteinExistence type="predicted"/>
<dbReference type="EMBL" id="JARGDL010000015">
    <property type="protein sequence ID" value="MDF1612586.1"/>
    <property type="molecule type" value="Genomic_DNA"/>
</dbReference>
<dbReference type="AlphaFoldDB" id="A0AAE3TDI5"/>
<organism evidence="2 3">
    <name type="scientific">Stygiobacter electus</name>
    <dbReference type="NCBI Taxonomy" id="3032292"/>
    <lineage>
        <taxon>Bacteria</taxon>
        <taxon>Pseudomonadati</taxon>
        <taxon>Ignavibacteriota</taxon>
        <taxon>Ignavibacteria</taxon>
        <taxon>Ignavibacteriales</taxon>
        <taxon>Melioribacteraceae</taxon>
        <taxon>Stygiobacter</taxon>
    </lineage>
</organism>
<evidence type="ECO:0000313" key="3">
    <source>
        <dbReference type="Proteomes" id="UP001221302"/>
    </source>
</evidence>
<keyword evidence="2" id="KW-0378">Hydrolase</keyword>
<dbReference type="PANTHER" id="PTHR34448:SF1">
    <property type="entry name" value="BLL6088 PROTEIN"/>
    <property type="match status" value="1"/>
</dbReference>
<dbReference type="EC" id="3.4.11.-" evidence="2"/>
<gene>
    <name evidence="2" type="ORF">P0M35_10520</name>
</gene>
<dbReference type="GO" id="GO:0046872">
    <property type="term" value="F:metal ion binding"/>
    <property type="evidence" value="ECO:0007669"/>
    <property type="project" value="UniProtKB-KW"/>
</dbReference>
<evidence type="ECO:0000313" key="2">
    <source>
        <dbReference type="EMBL" id="MDF1612586.1"/>
    </source>
</evidence>
<dbReference type="InterPro" id="IPR052170">
    <property type="entry name" value="M29_Exopeptidase"/>
</dbReference>
<dbReference type="GO" id="GO:0004177">
    <property type="term" value="F:aminopeptidase activity"/>
    <property type="evidence" value="ECO:0007669"/>
    <property type="project" value="UniProtKB-KW"/>
</dbReference>
<keyword evidence="2" id="KW-0645">Protease</keyword>
<dbReference type="RefSeq" id="WP_321536357.1">
    <property type="nucleotide sequence ID" value="NZ_JARGDL010000015.1"/>
</dbReference>
<keyword evidence="1" id="KW-0479">Metal-binding</keyword>
<name>A0AAE3TDI5_9BACT</name>
<keyword evidence="3" id="KW-1185">Reference proteome</keyword>
<sequence length="329" mass="35598">MKLTQLDKASIIAIRDCMGTQPNETVLVITDEFKKKIGYSLYRNALQLGHEALFVEMKSREMHGEEPQQQIAELMKMFDVVLCPTEKSLTHTSARRNASASGVRVATFPGITEEIMIRGLNADYRKIAALTIKLKEILDKTNIIHITAPGGTDITMDITGRDALPSKGLFHKKGESGNLPTGEAYVAPLEGKSNGVFVVDGSMAGIGVMKGKGIRIEVKDGLAVNVSGGIQARKLNSILEKYGEPARNIAEFGIGTNNKAKLSGNLLEDEKVMGTIHIALGDNKSMGGNVAIPIHLDGVVKKPTLFLDGKMIMKNGRFINQSALQEEAL</sequence>